<dbReference type="RefSeq" id="WP_069325908.1">
    <property type="nucleotide sequence ID" value="NZ_MDER01000024.1"/>
</dbReference>
<reference evidence="9 10" key="1">
    <citation type="submission" date="2016-08" db="EMBL/GenBank/DDBJ databases">
        <title>Genome sequencing of Paenibacillus sp. TI45-13ar, isolated from Korean traditional nuruk.</title>
        <authorList>
            <person name="Kim S.-J."/>
        </authorList>
    </citation>
    <scope>NUCLEOTIDE SEQUENCE [LARGE SCALE GENOMIC DNA]</scope>
    <source>
        <strain evidence="9 10">TI45-13ar</strain>
    </source>
</reference>
<keyword evidence="3" id="KW-1003">Cell membrane</keyword>
<evidence type="ECO:0000313" key="9">
    <source>
        <dbReference type="EMBL" id="ODP30191.1"/>
    </source>
</evidence>
<evidence type="ECO:0000256" key="3">
    <source>
        <dbReference type="ARBA" id="ARBA00022475"/>
    </source>
</evidence>
<accession>A0A1E3L9E1</accession>
<feature type="domain" description="AAA+ ATPase" evidence="8">
    <location>
        <begin position="35"/>
        <end position="206"/>
    </location>
</feature>
<sequence length="240" mass="27579">MSLKRVTLLKDKIVDFNTYPFSLPLIQRLDQLHFDHPVTFFVGENGSGKSTLLEGIAYQCGFHTAGGSRNNSYEVDQAESALGDYLRLSWLPKLTNGFFLRAESFYQFASHIDDVDSIKNYGGKSLHHQSHGESFLTLFTQKFTHAREKSIYLLDEPEAALSPARQLSLMRIIKDLSPRSQFIIATHSPILLGYPDAEIISFDQDRLEPIHYQDTDHYQITRRFLENPKRMLDELFSDDD</sequence>
<dbReference type="Proteomes" id="UP000094578">
    <property type="component" value="Unassembled WGS sequence"/>
</dbReference>
<dbReference type="GO" id="GO:0006826">
    <property type="term" value="P:iron ion transport"/>
    <property type="evidence" value="ECO:0007669"/>
    <property type="project" value="UniProtKB-KW"/>
</dbReference>
<dbReference type="Pfam" id="PF13476">
    <property type="entry name" value="AAA_23"/>
    <property type="match status" value="1"/>
</dbReference>
<dbReference type="SMART" id="SM00382">
    <property type="entry name" value="AAA"/>
    <property type="match status" value="1"/>
</dbReference>
<evidence type="ECO:0000256" key="4">
    <source>
        <dbReference type="ARBA" id="ARBA00022496"/>
    </source>
</evidence>
<dbReference type="InterPro" id="IPR003959">
    <property type="entry name" value="ATPase_AAA_core"/>
</dbReference>
<dbReference type="GO" id="GO:0006302">
    <property type="term" value="P:double-strand break repair"/>
    <property type="evidence" value="ECO:0007669"/>
    <property type="project" value="InterPro"/>
</dbReference>
<evidence type="ECO:0000256" key="5">
    <source>
        <dbReference type="ARBA" id="ARBA00023004"/>
    </source>
</evidence>
<evidence type="ECO:0000256" key="2">
    <source>
        <dbReference type="ARBA" id="ARBA00022448"/>
    </source>
</evidence>
<organism evidence="9 10">
    <name type="scientific">Paenibacillus nuruki</name>
    <dbReference type="NCBI Taxonomy" id="1886670"/>
    <lineage>
        <taxon>Bacteria</taxon>
        <taxon>Bacillati</taxon>
        <taxon>Bacillota</taxon>
        <taxon>Bacilli</taxon>
        <taxon>Bacillales</taxon>
        <taxon>Paenibacillaceae</taxon>
        <taxon>Paenibacillus</taxon>
    </lineage>
</organism>
<evidence type="ECO:0000313" key="10">
    <source>
        <dbReference type="Proteomes" id="UP000094578"/>
    </source>
</evidence>
<dbReference type="PATRIC" id="fig|1886670.3.peg.450"/>
<evidence type="ECO:0000259" key="8">
    <source>
        <dbReference type="SMART" id="SM00382"/>
    </source>
</evidence>
<keyword evidence="6" id="KW-0406">Ion transport</keyword>
<dbReference type="InterPro" id="IPR003593">
    <property type="entry name" value="AAA+_ATPase"/>
</dbReference>
<dbReference type="SUPFAM" id="SSF52540">
    <property type="entry name" value="P-loop containing nucleoside triphosphate hydrolases"/>
    <property type="match status" value="1"/>
</dbReference>
<proteinExistence type="predicted"/>
<dbReference type="GO" id="GO:0005886">
    <property type="term" value="C:plasma membrane"/>
    <property type="evidence" value="ECO:0007669"/>
    <property type="project" value="UniProtKB-SubCell"/>
</dbReference>
<evidence type="ECO:0000256" key="1">
    <source>
        <dbReference type="ARBA" id="ARBA00004202"/>
    </source>
</evidence>
<comment type="caution">
    <text evidence="9">The sequence shown here is derived from an EMBL/GenBank/DDBJ whole genome shotgun (WGS) entry which is preliminary data.</text>
</comment>
<protein>
    <recommendedName>
        <fullName evidence="8">AAA+ ATPase domain-containing protein</fullName>
    </recommendedName>
</protein>
<dbReference type="PANTHER" id="PTHR42771">
    <property type="entry name" value="IRON(3+)-HYDROXAMATE IMPORT ATP-BINDING PROTEIN FHUC"/>
    <property type="match status" value="1"/>
</dbReference>
<dbReference type="AlphaFoldDB" id="A0A1E3L9E1"/>
<dbReference type="Pfam" id="PF13304">
    <property type="entry name" value="AAA_21"/>
    <property type="match status" value="1"/>
</dbReference>
<dbReference type="STRING" id="1886670.PTI45_00433"/>
<keyword evidence="7" id="KW-0472">Membrane</keyword>
<name>A0A1E3L9E1_9BACL</name>
<keyword evidence="2" id="KW-0813">Transport</keyword>
<dbReference type="Gene3D" id="3.40.50.300">
    <property type="entry name" value="P-loop containing nucleotide triphosphate hydrolases"/>
    <property type="match status" value="2"/>
</dbReference>
<dbReference type="GO" id="GO:0016887">
    <property type="term" value="F:ATP hydrolysis activity"/>
    <property type="evidence" value="ECO:0007669"/>
    <property type="project" value="InterPro"/>
</dbReference>
<evidence type="ECO:0000256" key="7">
    <source>
        <dbReference type="ARBA" id="ARBA00023136"/>
    </source>
</evidence>
<dbReference type="InterPro" id="IPR051535">
    <property type="entry name" value="Siderophore_ABC-ATPase"/>
</dbReference>
<keyword evidence="4" id="KW-0410">Iron transport</keyword>
<keyword evidence="5" id="KW-0408">Iron</keyword>
<evidence type="ECO:0000256" key="6">
    <source>
        <dbReference type="ARBA" id="ARBA00023065"/>
    </source>
</evidence>
<dbReference type="EMBL" id="MDER01000024">
    <property type="protein sequence ID" value="ODP30191.1"/>
    <property type="molecule type" value="Genomic_DNA"/>
</dbReference>
<dbReference type="GO" id="GO:0005524">
    <property type="term" value="F:ATP binding"/>
    <property type="evidence" value="ECO:0007669"/>
    <property type="project" value="InterPro"/>
</dbReference>
<gene>
    <name evidence="9" type="ORF">PTI45_00433</name>
</gene>
<dbReference type="InterPro" id="IPR027417">
    <property type="entry name" value="P-loop_NTPase"/>
</dbReference>
<dbReference type="PANTHER" id="PTHR42771:SF2">
    <property type="entry name" value="IRON(3+)-HYDROXAMATE IMPORT ATP-BINDING PROTEIN FHUC"/>
    <property type="match status" value="1"/>
</dbReference>
<dbReference type="InterPro" id="IPR038729">
    <property type="entry name" value="Rad50/SbcC_AAA"/>
</dbReference>
<comment type="subcellular location">
    <subcellularLocation>
        <location evidence="1">Cell membrane</location>
        <topology evidence="1">Peripheral membrane protein</topology>
    </subcellularLocation>
</comment>
<keyword evidence="10" id="KW-1185">Reference proteome</keyword>